<proteinExistence type="predicted"/>
<reference evidence="1 2" key="1">
    <citation type="submission" date="2019-02" db="EMBL/GenBank/DDBJ databases">
        <title>Genomic plasticity associated with the antimicrobial resistance in Vibrio cholerae.</title>
        <authorList>
            <person name="Verma J."/>
            <person name="Bag S."/>
            <person name="Saha B."/>
            <person name="Kumar P."/>
            <person name="Ghosh T.S."/>
            <person name="Dayal M."/>
            <person name="Senapati T."/>
            <person name="Mehra S."/>
            <person name="Dey P."/>
            <person name="Desigamani A."/>
            <person name="Kumar D."/>
            <person name="Rana P."/>
            <person name="Kumar B."/>
            <person name="Maiti T.K."/>
            <person name="Sharma N.C."/>
            <person name="Bhadra R.K."/>
            <person name="Mutreja A."/>
            <person name="Nair G.B."/>
            <person name="Ramamurthy T."/>
            <person name="Das B."/>
        </authorList>
    </citation>
    <scope>NUCLEOTIDE SEQUENCE [LARGE SCALE GENOMIC DNA]</scope>
    <source>
        <strain evidence="1 2">IDH06781</strain>
    </source>
</reference>
<protein>
    <submittedName>
        <fullName evidence="1">Uncharacterized protein</fullName>
    </submittedName>
</protein>
<dbReference type="AlphaFoldDB" id="A0A7Z7VKC1"/>
<comment type="caution">
    <text evidence="1">The sequence shown here is derived from an EMBL/GenBank/DDBJ whole genome shotgun (WGS) entry which is preliminary data.</text>
</comment>
<sequence>MTLTRGSVLLCQKANFRAFLSQLTQQEVNDADTAAKVVRELCQVQSRRELDTLSAAAERYRVLIRQFNDWLNNKREMYGS</sequence>
<evidence type="ECO:0000313" key="2">
    <source>
        <dbReference type="Proteomes" id="UP000294145"/>
    </source>
</evidence>
<evidence type="ECO:0000313" key="1">
    <source>
        <dbReference type="EMBL" id="TBM39768.1"/>
    </source>
</evidence>
<gene>
    <name evidence="1" type="ORF">EYB64_16140</name>
</gene>
<dbReference type="EMBL" id="SISP01000032">
    <property type="protein sequence ID" value="TBM39768.1"/>
    <property type="molecule type" value="Genomic_DNA"/>
</dbReference>
<dbReference type="Proteomes" id="UP000294145">
    <property type="component" value="Unassembled WGS sequence"/>
</dbReference>
<accession>A0A7Z7VKC1</accession>
<name>A0A7Z7VKC1_VIBCL</name>
<dbReference type="RefSeq" id="WP_154813863.1">
    <property type="nucleotide sequence ID" value="NZ_SISP01000032.1"/>
</dbReference>
<organism evidence="1 2">
    <name type="scientific">Vibrio cholerae</name>
    <dbReference type="NCBI Taxonomy" id="666"/>
    <lineage>
        <taxon>Bacteria</taxon>
        <taxon>Pseudomonadati</taxon>
        <taxon>Pseudomonadota</taxon>
        <taxon>Gammaproteobacteria</taxon>
        <taxon>Vibrionales</taxon>
        <taxon>Vibrionaceae</taxon>
        <taxon>Vibrio</taxon>
    </lineage>
</organism>